<name>A0A964TFF0_9FLAO</name>
<sequence length="155" mass="17950">MRNRLKPNHLVLVTFLISLLGCKSRDEQIASTIEGSYILNKIEHQGFDITSEVIAAILSFNTDDNLKFKPPIINRKVGKSEMYDWLIIEEENEIKIKFDTNNKIFKDVFNVSFKIDDSSKQIHLFMKSSSTHISATRVFLAENFEDVKRKLILIN</sequence>
<protein>
    <recommendedName>
        <fullName evidence="3">Lipoprotein</fullName>
    </recommendedName>
</protein>
<dbReference type="PROSITE" id="PS51257">
    <property type="entry name" value="PROKAR_LIPOPROTEIN"/>
    <property type="match status" value="1"/>
</dbReference>
<organism evidence="1 2">
    <name type="scientific">Flagellimonas ochracea</name>
    <dbReference type="NCBI Taxonomy" id="2696472"/>
    <lineage>
        <taxon>Bacteria</taxon>
        <taxon>Pseudomonadati</taxon>
        <taxon>Bacteroidota</taxon>
        <taxon>Flavobacteriia</taxon>
        <taxon>Flavobacteriales</taxon>
        <taxon>Flavobacteriaceae</taxon>
        <taxon>Flagellimonas</taxon>
    </lineage>
</organism>
<gene>
    <name evidence="1" type="ORF">GTQ34_16575</name>
</gene>
<accession>A0A964TFF0</accession>
<evidence type="ECO:0008006" key="3">
    <source>
        <dbReference type="Google" id="ProtNLM"/>
    </source>
</evidence>
<reference evidence="1" key="1">
    <citation type="submission" date="2020-01" db="EMBL/GenBank/DDBJ databases">
        <title>Muricauda ochracea sp. nov., isolated from a tidal flat of Garorim bay in Korea.</title>
        <authorList>
            <person name="Kim D."/>
            <person name="Yoo Y."/>
            <person name="Kim J.-J."/>
        </authorList>
    </citation>
    <scope>NUCLEOTIDE SEQUENCE</scope>
    <source>
        <strain evidence="1">JGD-17</strain>
    </source>
</reference>
<dbReference type="RefSeq" id="WP_166524928.1">
    <property type="nucleotide sequence ID" value="NZ_JAAABI010000028.1"/>
</dbReference>
<dbReference type="AlphaFoldDB" id="A0A964TFF0"/>
<comment type="caution">
    <text evidence="1">The sequence shown here is derived from an EMBL/GenBank/DDBJ whole genome shotgun (WGS) entry which is preliminary data.</text>
</comment>
<proteinExistence type="predicted"/>
<evidence type="ECO:0000313" key="1">
    <source>
        <dbReference type="EMBL" id="NAY93524.1"/>
    </source>
</evidence>
<keyword evidence="2" id="KW-1185">Reference proteome</keyword>
<dbReference type="EMBL" id="JAAABI010000028">
    <property type="protein sequence ID" value="NAY93524.1"/>
    <property type="molecule type" value="Genomic_DNA"/>
</dbReference>
<dbReference type="Proteomes" id="UP000667650">
    <property type="component" value="Unassembled WGS sequence"/>
</dbReference>
<evidence type="ECO:0000313" key="2">
    <source>
        <dbReference type="Proteomes" id="UP000667650"/>
    </source>
</evidence>